<protein>
    <submittedName>
        <fullName evidence="3">AAA domain-containing protein</fullName>
    </submittedName>
</protein>
<dbReference type="GO" id="GO:0004386">
    <property type="term" value="F:helicase activity"/>
    <property type="evidence" value="ECO:0007669"/>
    <property type="project" value="InterPro"/>
</dbReference>
<evidence type="ECO:0000313" key="4">
    <source>
        <dbReference type="Proteomes" id="UP000198362"/>
    </source>
</evidence>
<dbReference type="Pfam" id="PF13087">
    <property type="entry name" value="AAA_12"/>
    <property type="match status" value="1"/>
</dbReference>
<gene>
    <name evidence="3" type="ORF">SAMN05421812_10763</name>
</gene>
<dbReference type="EMBL" id="FZPH01000007">
    <property type="protein sequence ID" value="SNT48128.1"/>
    <property type="molecule type" value="Genomic_DNA"/>
</dbReference>
<name>A0A239N1T3_9ACTN</name>
<feature type="compositionally biased region" description="Basic and acidic residues" evidence="1">
    <location>
        <begin position="607"/>
        <end position="637"/>
    </location>
</feature>
<dbReference type="SMART" id="SM00382">
    <property type="entry name" value="AAA"/>
    <property type="match status" value="1"/>
</dbReference>
<feature type="region of interest" description="Disordered" evidence="1">
    <location>
        <begin position="607"/>
        <end position="649"/>
    </location>
</feature>
<feature type="domain" description="AAA+ ATPase" evidence="2">
    <location>
        <begin position="357"/>
        <end position="889"/>
    </location>
</feature>
<dbReference type="AlphaFoldDB" id="A0A239N1T3"/>
<keyword evidence="4" id="KW-1185">Reference proteome</keyword>
<reference evidence="3 4" key="1">
    <citation type="submission" date="2017-06" db="EMBL/GenBank/DDBJ databases">
        <authorList>
            <person name="Kim H.J."/>
            <person name="Triplett B.A."/>
        </authorList>
    </citation>
    <scope>NUCLEOTIDE SEQUENCE [LARGE SCALE GENOMIC DNA]</scope>
    <source>
        <strain evidence="3 4">CGMCC 4.5593</strain>
    </source>
</reference>
<dbReference type="InterPro" id="IPR041677">
    <property type="entry name" value="DNA2/NAM7_AAA_11"/>
</dbReference>
<dbReference type="Pfam" id="PF13086">
    <property type="entry name" value="AAA_11"/>
    <property type="match status" value="2"/>
</dbReference>
<proteinExistence type="predicted"/>
<dbReference type="PANTHER" id="PTHR10887:SF495">
    <property type="entry name" value="HELICASE SENATAXIN ISOFORM X1-RELATED"/>
    <property type="match status" value="1"/>
</dbReference>
<dbReference type="CDD" id="cd18808">
    <property type="entry name" value="SF1_C_Upf1"/>
    <property type="match status" value="1"/>
</dbReference>
<dbReference type="Gene3D" id="3.40.50.300">
    <property type="entry name" value="P-loop containing nucleotide triphosphate hydrolases"/>
    <property type="match status" value="3"/>
</dbReference>
<dbReference type="InterPro" id="IPR045055">
    <property type="entry name" value="DNA2/NAM7-like"/>
</dbReference>
<dbReference type="InterPro" id="IPR041679">
    <property type="entry name" value="DNA2/NAM7-like_C"/>
</dbReference>
<organism evidence="3 4">
    <name type="scientific">Asanoa hainanensis</name>
    <dbReference type="NCBI Taxonomy" id="560556"/>
    <lineage>
        <taxon>Bacteria</taxon>
        <taxon>Bacillati</taxon>
        <taxon>Actinomycetota</taxon>
        <taxon>Actinomycetes</taxon>
        <taxon>Micromonosporales</taxon>
        <taxon>Micromonosporaceae</taxon>
        <taxon>Asanoa</taxon>
    </lineage>
</organism>
<dbReference type="SUPFAM" id="SSF52540">
    <property type="entry name" value="P-loop containing nucleoside triphosphate hydrolases"/>
    <property type="match status" value="1"/>
</dbReference>
<evidence type="ECO:0000259" key="2">
    <source>
        <dbReference type="SMART" id="SM00382"/>
    </source>
</evidence>
<dbReference type="InterPro" id="IPR027417">
    <property type="entry name" value="P-loop_NTPase"/>
</dbReference>
<dbReference type="InterPro" id="IPR003593">
    <property type="entry name" value="AAA+_ATPase"/>
</dbReference>
<dbReference type="PANTHER" id="PTHR10887">
    <property type="entry name" value="DNA2/NAM7 HELICASE FAMILY"/>
    <property type="match status" value="1"/>
</dbReference>
<evidence type="ECO:0000313" key="3">
    <source>
        <dbReference type="EMBL" id="SNT48128.1"/>
    </source>
</evidence>
<sequence>MVQLRVPESWADEYCRAAEPDLFAPSEAEQSEVCMSYPQRARWLAEHDLEDIRADLAAGLLIDELTGRDGRYYRLTGTRLEVYAQSRRARDSGVPQAYITSVRPSRGLGRTETVRPRQVRLAPVWDEEYCYLPDLLETFNEGLRILQQRRLTREAARRELHRIAVPAQPRGDLHARVRRRYQPLSQLLDLLEQRSTHEGTVRAGATVVGEGRLAGQPVLWLRLDRPVTFAEGRTVTLRAGGQCVAVPNTAEATAELRLLSVEIDGDALMLAVAAPRTRIVPQTSLQVEQQGRFALGKHRAALSQFLGEQVEGNWEHLALLLSEPVRLPAVQIPQLPAYFDDRLSCEQRAAVDGAVGSPHVFHVQGPPGTGKTTVITEVVRQLVDRGERVLLLAPMHVAVDEVLRRLADQPGILALRISWDESRVAEELRRYLPSEVSRTYLRQTRRPATSQAGRWRAEADRFREQRDAVEAFLAADGRRRTAAERLQSAERERGAWRERLSADLTGSRADEVEATSALDRLTAALPTAITRTEVLRAQLEAIPLRRRLWSRIRVFLDSPDLAARLGEAYRASEAERRRLDHDMRSWTERRKAAQTRTATIEAKRIAGEQKRGAEVNRRRADTATTRADAERAGERVRTLTGQDPVGRPEPEVRRWRERFDAELTRREQRIGLERRWFELSGLAEGVPESLADQVDADLRRSANLICCTTTGVNRDLGDADFDTLIVDEASRVVDSEFLIGAVRARRWILVGDEHQLPPYVEPIDEHHLHALAALHMVGRGVASDLAAAVEHLAAIWTEDEELHRFRTDTVLATAERLRESGSWQERYERTFETAWARLRRDGGDGERTLLKAMRDHLVRSLFEVSVATLPTAARQRLRVQRRMIEPIASLVSGPVYGGDYLTPDRPEVTPLLYGGTNTPVVMVDTSVYGGRAKERTAGSGFVNELEADLITQMCRSWETRLRRSGGDPVTVSVLTFYRRQAAEIRDRLGGPTFGDFRALNFQVVDAIDKIQGQESDLVFLSFCRAFVGRGRPSSRYGRWLQDIRRLNVACTRARRGLVLVGHAPTLRGLNGVREAEEFYRNLFTLLDARSDMEIAKGVG</sequence>
<evidence type="ECO:0000256" key="1">
    <source>
        <dbReference type="SAM" id="MobiDB-lite"/>
    </source>
</evidence>
<dbReference type="Proteomes" id="UP000198362">
    <property type="component" value="Unassembled WGS sequence"/>
</dbReference>
<accession>A0A239N1T3</accession>
<dbReference type="InterPro" id="IPR047187">
    <property type="entry name" value="SF1_C_Upf1"/>
</dbReference>